<gene>
    <name evidence="1" type="ORF">PMAYCL1PPCAC_09611</name>
</gene>
<proteinExistence type="predicted"/>
<protein>
    <submittedName>
        <fullName evidence="1">Uncharacterized protein</fullName>
    </submittedName>
</protein>
<accession>A0AAN4ZHZ1</accession>
<evidence type="ECO:0000313" key="1">
    <source>
        <dbReference type="EMBL" id="GMR39416.1"/>
    </source>
</evidence>
<dbReference type="AlphaFoldDB" id="A0AAN4ZHZ1"/>
<comment type="caution">
    <text evidence="1">The sequence shown here is derived from an EMBL/GenBank/DDBJ whole genome shotgun (WGS) entry which is preliminary data.</text>
</comment>
<dbReference type="Proteomes" id="UP001328107">
    <property type="component" value="Unassembled WGS sequence"/>
</dbReference>
<keyword evidence="2" id="KW-1185">Reference proteome</keyword>
<dbReference type="EMBL" id="BTRK01000002">
    <property type="protein sequence ID" value="GMR39416.1"/>
    <property type="molecule type" value="Genomic_DNA"/>
</dbReference>
<name>A0AAN4ZHZ1_9BILA</name>
<feature type="non-terminal residue" evidence="1">
    <location>
        <position position="176"/>
    </location>
</feature>
<organism evidence="1 2">
    <name type="scientific">Pristionchus mayeri</name>
    <dbReference type="NCBI Taxonomy" id="1317129"/>
    <lineage>
        <taxon>Eukaryota</taxon>
        <taxon>Metazoa</taxon>
        <taxon>Ecdysozoa</taxon>
        <taxon>Nematoda</taxon>
        <taxon>Chromadorea</taxon>
        <taxon>Rhabditida</taxon>
        <taxon>Rhabditina</taxon>
        <taxon>Diplogasteromorpha</taxon>
        <taxon>Diplogasteroidea</taxon>
        <taxon>Neodiplogasteridae</taxon>
        <taxon>Pristionchus</taxon>
    </lineage>
</organism>
<sequence>MCGIWLKDNGSIERMRDGKRYMHCLWDDPNRDGILIDFSDTNLEYFCPNGVHRGKAIYSNTLDLPEPSRPKAYMLSENAIVFESKKWHPYVYYSTEDSPFVYVWIADDEHIYVLETNTMRFLAPLKLRGFSTIWKIAGVHNGVITARCYRDGRYYVVTAQLPDEYFSSAKGEFESE</sequence>
<evidence type="ECO:0000313" key="2">
    <source>
        <dbReference type="Proteomes" id="UP001328107"/>
    </source>
</evidence>
<reference evidence="2" key="1">
    <citation type="submission" date="2022-10" db="EMBL/GenBank/DDBJ databases">
        <title>Genome assembly of Pristionchus species.</title>
        <authorList>
            <person name="Yoshida K."/>
            <person name="Sommer R.J."/>
        </authorList>
    </citation>
    <scope>NUCLEOTIDE SEQUENCE [LARGE SCALE GENOMIC DNA]</scope>
    <source>
        <strain evidence="2">RS5460</strain>
    </source>
</reference>